<feature type="transmembrane region" description="Helical" evidence="4">
    <location>
        <begin position="111"/>
        <end position="128"/>
    </location>
</feature>
<dbReference type="PANTHER" id="PTHR24421:SF63">
    <property type="entry name" value="SENSOR HISTIDINE KINASE DESK"/>
    <property type="match status" value="1"/>
</dbReference>
<keyword evidence="2 6" id="KW-0418">Kinase</keyword>
<evidence type="ECO:0000256" key="4">
    <source>
        <dbReference type="SAM" id="Phobius"/>
    </source>
</evidence>
<keyword evidence="4" id="KW-0472">Membrane</keyword>
<keyword evidence="7" id="KW-1185">Reference proteome</keyword>
<name>A0A7X0JXV0_9GAMM</name>
<feature type="transmembrane region" description="Helical" evidence="4">
    <location>
        <begin position="47"/>
        <end position="63"/>
    </location>
</feature>
<protein>
    <submittedName>
        <fullName evidence="6">Two-component system sensor histidine kinase DesK</fullName>
        <ecNumber evidence="6">2.7.13.3</ecNumber>
    </submittedName>
</protein>
<dbReference type="InterPro" id="IPR050482">
    <property type="entry name" value="Sensor_HK_TwoCompSys"/>
</dbReference>
<dbReference type="EMBL" id="JACHHT010000004">
    <property type="protein sequence ID" value="MBB6523688.1"/>
    <property type="molecule type" value="Genomic_DNA"/>
</dbReference>
<dbReference type="RefSeq" id="WP_166843307.1">
    <property type="nucleotide sequence ID" value="NZ_JAAONY010000004.1"/>
</dbReference>
<evidence type="ECO:0000256" key="1">
    <source>
        <dbReference type="ARBA" id="ARBA00022679"/>
    </source>
</evidence>
<feature type="transmembrane region" description="Helical" evidence="4">
    <location>
        <begin position="134"/>
        <end position="153"/>
    </location>
</feature>
<dbReference type="InterPro" id="IPR036890">
    <property type="entry name" value="HATPase_C_sf"/>
</dbReference>
<dbReference type="InterPro" id="IPR011712">
    <property type="entry name" value="Sig_transdc_His_kin_sub3_dim/P"/>
</dbReference>
<organism evidence="6 7">
    <name type="scientific">Pseudoteredinibacter isoporae</name>
    <dbReference type="NCBI Taxonomy" id="570281"/>
    <lineage>
        <taxon>Bacteria</taxon>
        <taxon>Pseudomonadati</taxon>
        <taxon>Pseudomonadota</taxon>
        <taxon>Gammaproteobacteria</taxon>
        <taxon>Cellvibrionales</taxon>
        <taxon>Cellvibrionaceae</taxon>
        <taxon>Pseudoteredinibacter</taxon>
    </lineage>
</organism>
<keyword evidence="1 6" id="KW-0808">Transferase</keyword>
<feature type="transmembrane region" description="Helical" evidence="4">
    <location>
        <begin position="69"/>
        <end position="99"/>
    </location>
</feature>
<evidence type="ECO:0000313" key="7">
    <source>
        <dbReference type="Proteomes" id="UP000528457"/>
    </source>
</evidence>
<evidence type="ECO:0000256" key="2">
    <source>
        <dbReference type="ARBA" id="ARBA00022777"/>
    </source>
</evidence>
<dbReference type="GO" id="GO:0046983">
    <property type="term" value="F:protein dimerization activity"/>
    <property type="evidence" value="ECO:0007669"/>
    <property type="project" value="InterPro"/>
</dbReference>
<dbReference type="AlphaFoldDB" id="A0A7X0JXV0"/>
<sequence length="370" mass="41342">MSSNYMPPLNAPRAQKWNLISLLFSLFYFLPAFVSINSLVPLDWVKIVLGYVSFLGLYFWGLNSDTKNALYPILAILLCCVLLSFFTPGTNALFGFAMFLTAYYFPFKKGIWFLVLALGLEVFVFAYLRNYNFMFLGIAMFLSIALYINAAFVRKDIQHRFTEARDQEQIQQLATIAERERISRDLHDLLGHSLSSIALKAELAEKLIKAGQQDNAMKEIAEVAQLSRGALSEVRESVSGLKKTGIAAEFKVMCERLQSAGFTSECLNNLPTEHKLSPELETTLILLLKEASTNILRHSQGDKARLELDCQNSALTMSIWDNGNAGEIIEGNGISGMKDRCAQVGAEYNIQSSAKGTLITVRKELAEEEV</sequence>
<comment type="caution">
    <text evidence="6">The sequence shown here is derived from an EMBL/GenBank/DDBJ whole genome shotgun (WGS) entry which is preliminary data.</text>
</comment>
<keyword evidence="4" id="KW-0812">Transmembrane</keyword>
<gene>
    <name evidence="6" type="ORF">HNR48_004002</name>
</gene>
<dbReference type="GO" id="GO:0016020">
    <property type="term" value="C:membrane"/>
    <property type="evidence" value="ECO:0007669"/>
    <property type="project" value="InterPro"/>
</dbReference>
<feature type="transmembrane region" description="Helical" evidence="4">
    <location>
        <begin position="20"/>
        <end position="40"/>
    </location>
</feature>
<evidence type="ECO:0000259" key="5">
    <source>
        <dbReference type="Pfam" id="PF07730"/>
    </source>
</evidence>
<dbReference type="PANTHER" id="PTHR24421">
    <property type="entry name" value="NITRATE/NITRITE SENSOR PROTEIN NARX-RELATED"/>
    <property type="match status" value="1"/>
</dbReference>
<dbReference type="Proteomes" id="UP000528457">
    <property type="component" value="Unassembled WGS sequence"/>
</dbReference>
<dbReference type="Pfam" id="PF07730">
    <property type="entry name" value="HisKA_3"/>
    <property type="match status" value="1"/>
</dbReference>
<accession>A0A7X0JXV0</accession>
<evidence type="ECO:0000256" key="3">
    <source>
        <dbReference type="ARBA" id="ARBA00023012"/>
    </source>
</evidence>
<dbReference type="CDD" id="cd16917">
    <property type="entry name" value="HATPase_UhpB-NarQ-NarX-like"/>
    <property type="match status" value="1"/>
</dbReference>
<dbReference type="EC" id="2.7.13.3" evidence="6"/>
<dbReference type="GO" id="GO:0000155">
    <property type="term" value="F:phosphorelay sensor kinase activity"/>
    <property type="evidence" value="ECO:0007669"/>
    <property type="project" value="InterPro"/>
</dbReference>
<keyword evidence="4" id="KW-1133">Transmembrane helix</keyword>
<dbReference type="InParanoid" id="A0A7X0JXV0"/>
<feature type="domain" description="Signal transduction histidine kinase subgroup 3 dimerisation and phosphoacceptor" evidence="5">
    <location>
        <begin position="178"/>
        <end position="243"/>
    </location>
</feature>
<reference evidence="6 7" key="1">
    <citation type="submission" date="2020-08" db="EMBL/GenBank/DDBJ databases">
        <title>Genomic Encyclopedia of Type Strains, Phase IV (KMG-IV): sequencing the most valuable type-strain genomes for metagenomic binning, comparative biology and taxonomic classification.</title>
        <authorList>
            <person name="Goeker M."/>
        </authorList>
    </citation>
    <scope>NUCLEOTIDE SEQUENCE [LARGE SCALE GENOMIC DNA]</scope>
    <source>
        <strain evidence="6 7">DSM 22368</strain>
    </source>
</reference>
<evidence type="ECO:0000313" key="6">
    <source>
        <dbReference type="EMBL" id="MBB6523688.1"/>
    </source>
</evidence>
<dbReference type="Gene3D" id="1.20.5.1930">
    <property type="match status" value="1"/>
</dbReference>
<keyword evidence="3" id="KW-0902">Two-component regulatory system</keyword>
<proteinExistence type="predicted"/>
<dbReference type="Gene3D" id="3.30.565.10">
    <property type="entry name" value="Histidine kinase-like ATPase, C-terminal domain"/>
    <property type="match status" value="1"/>
</dbReference>